<accession>A0A7Y0L7P1</accession>
<organism evidence="1 2">
    <name type="scientific">Sulfobacillus harzensis</name>
    <dbReference type="NCBI Taxonomy" id="2729629"/>
    <lineage>
        <taxon>Bacteria</taxon>
        <taxon>Bacillati</taxon>
        <taxon>Bacillota</taxon>
        <taxon>Clostridia</taxon>
        <taxon>Eubacteriales</taxon>
        <taxon>Clostridiales Family XVII. Incertae Sedis</taxon>
        <taxon>Sulfobacillus</taxon>
    </lineage>
</organism>
<sequence>MGALGASGIRVYLACGATDMRKSIDGLAGLVQARFQLDPFAPALFVFCNRQRDKLKILYWDHNGFWLLYRRLERGHFQWPQAVQDAPTRAISPRQLQWLLDGLAVDQRHAHAPVRARTAV</sequence>
<gene>
    <name evidence="1" type="primary">tnpB</name>
    <name evidence="1" type="ORF">HIJ39_21220</name>
</gene>
<reference evidence="1 2" key="1">
    <citation type="submission" date="2020-04" db="EMBL/GenBank/DDBJ databases">
        <authorList>
            <person name="Zhang R."/>
            <person name="Schippers A."/>
        </authorList>
    </citation>
    <scope>NUCLEOTIDE SEQUENCE [LARGE SCALE GENOMIC DNA]</scope>
    <source>
        <strain evidence="1 2">DSM 109850</strain>
    </source>
</reference>
<dbReference type="AlphaFoldDB" id="A0A7Y0L7P1"/>
<dbReference type="PANTHER" id="PTHR36455">
    <property type="match status" value="1"/>
</dbReference>
<evidence type="ECO:0000313" key="2">
    <source>
        <dbReference type="Proteomes" id="UP000533476"/>
    </source>
</evidence>
<comment type="caution">
    <text evidence="1">The sequence shown here is derived from an EMBL/GenBank/DDBJ whole genome shotgun (WGS) entry which is preliminary data.</text>
</comment>
<dbReference type="EMBL" id="JABBVZ010000158">
    <property type="protein sequence ID" value="NMP24833.1"/>
    <property type="molecule type" value="Genomic_DNA"/>
</dbReference>
<dbReference type="InterPro" id="IPR008878">
    <property type="entry name" value="Transposase_IS66_Orf2"/>
</dbReference>
<proteinExistence type="predicted"/>
<name>A0A7Y0L7P1_9FIRM</name>
<dbReference type="Proteomes" id="UP000533476">
    <property type="component" value="Unassembled WGS sequence"/>
</dbReference>
<dbReference type="PANTHER" id="PTHR36455:SF1">
    <property type="entry name" value="BLR8292 PROTEIN"/>
    <property type="match status" value="1"/>
</dbReference>
<dbReference type="Pfam" id="PF05717">
    <property type="entry name" value="TnpB_IS66"/>
    <property type="match status" value="1"/>
</dbReference>
<dbReference type="NCBIfam" id="NF033819">
    <property type="entry name" value="IS66_TnpB"/>
    <property type="match status" value="1"/>
</dbReference>
<protein>
    <submittedName>
        <fullName evidence="1">IS66 family insertion sequence element accessory protein TnpB</fullName>
    </submittedName>
</protein>
<dbReference type="RefSeq" id="WP_169103044.1">
    <property type="nucleotide sequence ID" value="NZ_JABBVZ010000158.1"/>
</dbReference>
<keyword evidence="2" id="KW-1185">Reference proteome</keyword>
<evidence type="ECO:0000313" key="1">
    <source>
        <dbReference type="EMBL" id="NMP24833.1"/>
    </source>
</evidence>